<dbReference type="EMBL" id="AP017928">
    <property type="protein sequence ID" value="BBA36250.1"/>
    <property type="molecule type" value="Genomic_DNA"/>
</dbReference>
<accession>A0A250KX66</accession>
<dbReference type="Proteomes" id="UP000266313">
    <property type="component" value="Chromosome"/>
</dbReference>
<name>A0A250KX66_9GAMM</name>
<dbReference type="AlphaFoldDB" id="A0A250KX66"/>
<evidence type="ECO:0000313" key="2">
    <source>
        <dbReference type="Proteomes" id="UP000266313"/>
    </source>
</evidence>
<gene>
    <name evidence="1" type="ORF">sS8_4320</name>
</gene>
<dbReference type="KEGG" id="mmai:sS8_4320"/>
<reference evidence="1 2" key="1">
    <citation type="submission" date="2016-12" db="EMBL/GenBank/DDBJ databases">
        <title>Genome sequencing of Methylocaldum marinum.</title>
        <authorList>
            <person name="Takeuchi M."/>
            <person name="Kamagata Y."/>
            <person name="Hiraoka S."/>
            <person name="Oshima K."/>
            <person name="Hattori M."/>
            <person name="Iwasaki W."/>
        </authorList>
    </citation>
    <scope>NUCLEOTIDE SEQUENCE [LARGE SCALE GENOMIC DNA]</scope>
    <source>
        <strain evidence="1 2">S8</strain>
    </source>
</reference>
<protein>
    <submittedName>
        <fullName evidence="1">Putative stage III sporulation protein E</fullName>
    </submittedName>
</protein>
<organism evidence="1 2">
    <name type="scientific">Methylocaldum marinum</name>
    <dbReference type="NCBI Taxonomy" id="1432792"/>
    <lineage>
        <taxon>Bacteria</taxon>
        <taxon>Pseudomonadati</taxon>
        <taxon>Pseudomonadota</taxon>
        <taxon>Gammaproteobacteria</taxon>
        <taxon>Methylococcales</taxon>
        <taxon>Methylococcaceae</taxon>
        <taxon>Methylocaldum</taxon>
    </lineage>
</organism>
<keyword evidence="2" id="KW-1185">Reference proteome</keyword>
<sequence length="78" mass="8543">MPDTFNTILAIAYTRSVKAVIFDTDSRARKLCDLVYGKSSEPKAGGLRQSFKSVDAGLEEDPELDAMSGYPRIICRGV</sequence>
<proteinExistence type="predicted"/>
<evidence type="ECO:0000313" key="1">
    <source>
        <dbReference type="EMBL" id="BBA36250.1"/>
    </source>
</evidence>